<evidence type="ECO:0000313" key="2">
    <source>
        <dbReference type="EMBL" id="DAF84967.1"/>
    </source>
</evidence>
<evidence type="ECO:0000259" key="1">
    <source>
        <dbReference type="Pfam" id="PF24308"/>
    </source>
</evidence>
<keyword evidence="2" id="KW-0378">Hydrolase</keyword>
<dbReference type="Gene3D" id="3.40.960.10">
    <property type="entry name" value="VSR Endonuclease"/>
    <property type="match status" value="1"/>
</dbReference>
<feature type="domain" description="DUF7487" evidence="1">
    <location>
        <begin position="173"/>
        <end position="280"/>
    </location>
</feature>
<name>A0A8S5TS18_9CAUD</name>
<protein>
    <submittedName>
        <fullName evidence="2">Endonuclease-like protein</fullName>
    </submittedName>
</protein>
<accession>A0A8S5TS18</accession>
<reference evidence="2" key="1">
    <citation type="journal article" date="2021" name="Proc. Natl. Acad. Sci. U.S.A.">
        <title>A Catalog of Tens of Thousands of Viruses from Human Metagenomes Reveals Hidden Associations with Chronic Diseases.</title>
        <authorList>
            <person name="Tisza M.J."/>
            <person name="Buck C.B."/>
        </authorList>
    </citation>
    <scope>NUCLEOTIDE SEQUENCE</scope>
    <source>
        <strain evidence="2">CtEw721</strain>
    </source>
</reference>
<proteinExistence type="predicted"/>
<sequence length="393" mass="45860">MEENRKWPPSKEEFEELYVKQNLKAKDIASMFGVNKSKVHHFASDTGIKKPDGYHFQPEPKKGALDGITDEELKKLYIEQNLACDEIAAIFKVSKSIVAAVLSKRRICKPKELFIQKQKERNFEKYGVTTTLKLKSVQDKISETCLERYGTASVNSVGGKKACERLKENPLTEEEKKVIRDKRKETLQKQYGVDRICDIPGLRDKIGQTNLEKYGCKNPMQNEEVKKRLKKTNLKRFGVENVMQSPEIKRKVFEKLQGTEKVNTSKQQKSIFKILKQKYGTNNATLNKLLKDVFLDIEVRVDDVLIDIEYDGWYWHRDKENEDRRRNYAVISDGYKVLRIKAARDIPTNEELFDAINFLICSKHHFKEIKLPDWDVYEEDYQNRLNKKSSGAH</sequence>
<dbReference type="InterPro" id="IPR055910">
    <property type="entry name" value="DUF7487"/>
</dbReference>
<keyword evidence="2" id="KW-0255">Endonuclease</keyword>
<dbReference type="GO" id="GO:0004519">
    <property type="term" value="F:endonuclease activity"/>
    <property type="evidence" value="ECO:0007669"/>
    <property type="project" value="UniProtKB-KW"/>
</dbReference>
<dbReference type="EMBL" id="BK015914">
    <property type="protein sequence ID" value="DAF84967.1"/>
    <property type="molecule type" value="Genomic_DNA"/>
</dbReference>
<organism evidence="2">
    <name type="scientific">Siphoviridae sp. ctEw721</name>
    <dbReference type="NCBI Taxonomy" id="2825400"/>
    <lineage>
        <taxon>Viruses</taxon>
        <taxon>Duplodnaviria</taxon>
        <taxon>Heunggongvirae</taxon>
        <taxon>Uroviricota</taxon>
        <taxon>Caudoviricetes</taxon>
    </lineage>
</organism>
<keyword evidence="2" id="KW-0540">Nuclease</keyword>
<dbReference type="Pfam" id="PF24308">
    <property type="entry name" value="DUF7487"/>
    <property type="match status" value="1"/>
</dbReference>